<keyword evidence="2" id="KW-1015">Disulfide bond</keyword>
<dbReference type="PROSITE" id="PS51465">
    <property type="entry name" value="KAZAL_2"/>
    <property type="match status" value="3"/>
</dbReference>
<protein>
    <submittedName>
        <fullName evidence="8">Uncharacterized protein LOC110975788</fullName>
    </submittedName>
</protein>
<evidence type="ECO:0000256" key="3">
    <source>
        <dbReference type="ARBA" id="ARBA00023180"/>
    </source>
</evidence>
<dbReference type="OMA" id="NCESEFP"/>
<dbReference type="Proteomes" id="UP000694845">
    <property type="component" value="Unplaced"/>
</dbReference>
<evidence type="ECO:0000313" key="8">
    <source>
        <dbReference type="RefSeq" id="XP_022084270.1"/>
    </source>
</evidence>
<dbReference type="KEGG" id="aplc:110975788"/>
<dbReference type="PANTHER" id="PTHR13866:SF29">
    <property type="entry name" value="FOLLISTATIN"/>
    <property type="match status" value="1"/>
</dbReference>
<dbReference type="InterPro" id="IPR002350">
    <property type="entry name" value="Kazal_dom"/>
</dbReference>
<feature type="domain" description="Kazal-like" evidence="6">
    <location>
        <begin position="22"/>
        <end position="73"/>
    </location>
</feature>
<dbReference type="GO" id="GO:0005615">
    <property type="term" value="C:extracellular space"/>
    <property type="evidence" value="ECO:0007669"/>
    <property type="project" value="TreeGrafter"/>
</dbReference>
<feature type="region of interest" description="Disordered" evidence="4">
    <location>
        <begin position="782"/>
        <end position="855"/>
    </location>
</feature>
<feature type="domain" description="Kazal-like" evidence="6">
    <location>
        <begin position="263"/>
        <end position="319"/>
    </location>
</feature>
<dbReference type="Gene3D" id="3.30.60.30">
    <property type="match status" value="3"/>
</dbReference>
<dbReference type="Pfam" id="PF07648">
    <property type="entry name" value="Kazal_2"/>
    <property type="match status" value="3"/>
</dbReference>
<dbReference type="OrthoDB" id="88467at2759"/>
<dbReference type="RefSeq" id="XP_022084270.1">
    <property type="nucleotide sequence ID" value="XM_022228578.1"/>
</dbReference>
<keyword evidence="1 5" id="KW-0732">Signal</keyword>
<dbReference type="GO" id="GO:0050840">
    <property type="term" value="F:extracellular matrix binding"/>
    <property type="evidence" value="ECO:0007669"/>
    <property type="project" value="TreeGrafter"/>
</dbReference>
<gene>
    <name evidence="8" type="primary">LOC110975788</name>
</gene>
<accession>A0A8B7XW55</accession>
<dbReference type="GeneID" id="110975788"/>
<dbReference type="GO" id="GO:0005518">
    <property type="term" value="F:collagen binding"/>
    <property type="evidence" value="ECO:0007669"/>
    <property type="project" value="TreeGrafter"/>
</dbReference>
<reference evidence="8" key="1">
    <citation type="submission" date="2025-08" db="UniProtKB">
        <authorList>
            <consortium name="RefSeq"/>
        </authorList>
    </citation>
    <scope>IDENTIFICATION</scope>
</reference>
<dbReference type="SUPFAM" id="SSF100895">
    <property type="entry name" value="Kazal-type serine protease inhibitors"/>
    <property type="match status" value="3"/>
</dbReference>
<sequence length="1776" mass="193541">MSVVPTRSNLLRWTVLCIILTNAFAQRCTRRCPKRESPVCGSDGKTYKNQCKLENRRCQDRSLYRVRNGPCRGCKRPCGNAYEPVCGSDGVTYDNLCRLDNAACDNPMVSMQANGECRKEVILLGVQVDLVGAGLNKGPTNVTFELLVISAPGSQSISGQGLWKLGIFGCRYDDGWCDKIGHLPQILSPQQASTPLVGGQEMVVRDIVAHFDISIIGCDDLPYICAAFSKGDNPRPDFALTMGFEETAINCWPMDCPPVTDPPVVTPACRYECPESGHVVCGSDGETYSTECALDNERRCGEDPESYLLTRKHYGPCRTGVIIDSMFWSAQPKRQEEETIPSGNTLIIVEVLVMSNSTGESISGRNLWRVGLYGSQFADGSGPRLGYIHQLLDNGQASTTLAAGRAIVLNAEVEFDAAAVGCSRYKFLCLEFTKGDSPQPPFPFHGNAGPEEASVFMSCRQVPCQEIEPEFPDDGRVRVVVGQFGWGLRARGRRPDGLYNVTVNLNVQIMPTSDYVAGSNLLRVGLFGSQNQNGTGPRLGFHRQILTSRDTSRTFAPSSNLVIDDIETTFPVTRVGCSDYGFLCLELAKDNGANPDFIFVSENTDTTSTPDEVILCKQIRCRKPGGSQSGGQGGDGGGDRTKIGRIESLRWRLSVKKFKSPKASDLFINITTIEHPGSEVITGDGLWRVGIYASDDSNPYGPKYRYQKQILSVEQQSIPLHPDAPLEIFGVNVRFNVQSLGCGQLNYICIEFTKGDSPRPDFQLPLPQNDTDGVTKRIASCKPWPCQDSDGDGGNDANVGKTGGDTGGQGGGMGGQGGGTGGQGGGMGGHGGGTGGHGGGAGNQGGGGHLPEPGPDAPFVAFRNLHWTRYRTPVNQKGPSMVNLAVILTPHDSSDALEGFNLWKVGLFGSDVSNNTGVRFDERPDVLSATDRSSPLVPGNPLVFNITTPFEMHDVGCGTYPYLCIEFSRDKFSWPAFRLALGKADSVVSCQYVTCDPNAGQGGSSNRGHGGTLDPNLPTASFHNISWNIVAGDTRPGVLTDLNVHVVIFPKSYTDSIRGRRLWRLGLFGNTYRDGTGVDRVGYITQILSPKQAKKPLVPNSPLEFNVDTRFLLHNFGCDLHRYLCLEFAQHDHPEPPFNFPVETDAHVSCKPYLCQNRPSAQPRPNRPVARIGPFTWLIQDTQINSEGPTDIRLFVNVPPHEQTDIINGQNLWKVGIYGSKYSTGGEAFEDRLDYDPQLLQVPDARRTLAPSRPLNFDLHTNFDMRRLGCGPYKYFCVEFGKDHLANPDFEMGLAGGDVVVNCQRMPCHPNRGTGDTGGPDHTGGQPDPDPIKIVGFIRVDWQVGPPNIYPDGQSDLHILVELTPHPDSDTIMGEEGSGFWRVGIFANRKQQGTHAQKINYDRQILSQQDRDQSLLPPNPLHFDINVPFDLRRANCESEFPFLCLEIAKGDSAWPDFNLPLPEGTHAFVTCQSAPCLPRDHHGGGGHSDLPVVTVTTINIGGVNIQPDARNDLELDAVVYMSPDSMAIRGTNLWQLAVWGSTVPDGSGPRIQLVDQVLSQQLADRNFVPPEPLFFPTVPFSLDMTGRECGEVTHICAEFSKLEPSNPPFQLAASPDTSVLTVCQPVECHAPRNPQIAVTGLSLFHSGITTIYAGRSNQLVIGVRVRYDEPESVGFQGTDLWGLKIWLSPKPNGKGKKLGAVKQALNDEQAAMPLVVGRDLAFQDISFRASLLGKKCKEARHICASLFKNPRASPSYILIAKPNVKKLTKCMPVNCA</sequence>
<evidence type="ECO:0000313" key="7">
    <source>
        <dbReference type="Proteomes" id="UP000694845"/>
    </source>
</evidence>
<dbReference type="PANTHER" id="PTHR13866">
    <property type="entry name" value="SPARC OSTEONECTIN"/>
    <property type="match status" value="1"/>
</dbReference>
<feature type="signal peptide" evidence="5">
    <location>
        <begin position="1"/>
        <end position="25"/>
    </location>
</feature>
<feature type="domain" description="Kazal-like" evidence="6">
    <location>
        <begin position="74"/>
        <end position="119"/>
    </location>
</feature>
<proteinExistence type="predicted"/>
<organism evidence="7 8">
    <name type="scientific">Acanthaster planci</name>
    <name type="common">Crown-of-thorns starfish</name>
    <dbReference type="NCBI Taxonomy" id="133434"/>
    <lineage>
        <taxon>Eukaryota</taxon>
        <taxon>Metazoa</taxon>
        <taxon>Echinodermata</taxon>
        <taxon>Eleutherozoa</taxon>
        <taxon>Asterozoa</taxon>
        <taxon>Asteroidea</taxon>
        <taxon>Valvatacea</taxon>
        <taxon>Valvatida</taxon>
        <taxon>Acanthasteridae</taxon>
        <taxon>Acanthaster</taxon>
    </lineage>
</organism>
<dbReference type="CDD" id="cd00104">
    <property type="entry name" value="KAZAL_FS"/>
    <property type="match status" value="3"/>
</dbReference>
<dbReference type="GO" id="GO:0005509">
    <property type="term" value="F:calcium ion binding"/>
    <property type="evidence" value="ECO:0007669"/>
    <property type="project" value="TreeGrafter"/>
</dbReference>
<name>A0A8B7XW55_ACAPL</name>
<dbReference type="SMART" id="SM00280">
    <property type="entry name" value="KAZAL"/>
    <property type="match status" value="3"/>
</dbReference>
<evidence type="ECO:0000256" key="2">
    <source>
        <dbReference type="ARBA" id="ARBA00023157"/>
    </source>
</evidence>
<evidence type="ECO:0000256" key="1">
    <source>
        <dbReference type="ARBA" id="ARBA00022729"/>
    </source>
</evidence>
<evidence type="ECO:0000259" key="6">
    <source>
        <dbReference type="PROSITE" id="PS51465"/>
    </source>
</evidence>
<feature type="compositionally biased region" description="Gly residues" evidence="4">
    <location>
        <begin position="801"/>
        <end position="849"/>
    </location>
</feature>
<keyword evidence="7" id="KW-1185">Reference proteome</keyword>
<feature type="chain" id="PRO_5034085099" evidence="5">
    <location>
        <begin position="26"/>
        <end position="1776"/>
    </location>
</feature>
<evidence type="ECO:0000256" key="4">
    <source>
        <dbReference type="SAM" id="MobiDB-lite"/>
    </source>
</evidence>
<keyword evidence="3" id="KW-0325">Glycoprotein</keyword>
<evidence type="ECO:0000256" key="5">
    <source>
        <dbReference type="SAM" id="SignalP"/>
    </source>
</evidence>
<dbReference type="InterPro" id="IPR036058">
    <property type="entry name" value="Kazal_dom_sf"/>
</dbReference>